<organism evidence="3 4">
    <name type="scientific">Derxia gummosa DSM 723</name>
    <dbReference type="NCBI Taxonomy" id="1121388"/>
    <lineage>
        <taxon>Bacteria</taxon>
        <taxon>Pseudomonadati</taxon>
        <taxon>Pseudomonadota</taxon>
        <taxon>Betaproteobacteria</taxon>
        <taxon>Burkholderiales</taxon>
        <taxon>Alcaligenaceae</taxon>
        <taxon>Derxia</taxon>
    </lineage>
</organism>
<protein>
    <submittedName>
        <fullName evidence="4">Alpha/beta hydrolase family protein</fullName>
        <ecNumber evidence="4">3.-.-.-</ecNumber>
    </submittedName>
</protein>
<dbReference type="Pfam" id="PF02129">
    <property type="entry name" value="Peptidase_S15"/>
    <property type="match status" value="1"/>
</dbReference>
<dbReference type="Gene3D" id="3.40.50.1820">
    <property type="entry name" value="alpha/beta hydrolase"/>
    <property type="match status" value="1"/>
</dbReference>
<dbReference type="SUPFAM" id="SSF53474">
    <property type="entry name" value="alpha/beta-Hydrolases"/>
    <property type="match status" value="1"/>
</dbReference>
<evidence type="ECO:0000256" key="1">
    <source>
        <dbReference type="SAM" id="MobiDB-lite"/>
    </source>
</evidence>
<dbReference type="InterPro" id="IPR029058">
    <property type="entry name" value="AB_hydrolase_fold"/>
</dbReference>
<dbReference type="InterPro" id="IPR053145">
    <property type="entry name" value="AB_hydrolase_Est10"/>
</dbReference>
<feature type="region of interest" description="Disordered" evidence="1">
    <location>
        <begin position="1"/>
        <end position="22"/>
    </location>
</feature>
<reference evidence="4" key="1">
    <citation type="journal article" date="2000" name="Curr. Protein Pept. Sci.">
        <title>Alpha/Beta-hydrolase fold enzymes: structures, functions and mechanisms.</title>
        <authorList>
            <person name="Holmquist M."/>
        </authorList>
    </citation>
    <scope>NUCLEOTIDE SEQUENCE</scope>
</reference>
<accession>A0A9U5C4K7</accession>
<keyword evidence="4" id="KW-0378">Hydrolase</keyword>
<name>A0A9U5C4K7_9BURK</name>
<keyword evidence="3" id="KW-1185">Reference proteome</keyword>
<dbReference type="RefSeq" id="WP_245591371.1">
    <property type="nucleotide sequence ID" value="NZ_AXWS01000014.1"/>
</dbReference>
<dbReference type="Proteomes" id="UP000675920">
    <property type="component" value="Unplaced"/>
</dbReference>
<dbReference type="AlphaFoldDB" id="A0A9U5C4K7"/>
<reference evidence="4" key="2">
    <citation type="submission" date="2025-08" db="UniProtKB">
        <authorList>
            <consortium name="RefSeq"/>
        </authorList>
    </citation>
    <scope>IDENTIFICATION</scope>
</reference>
<sequence>MPRTGVPRGEPPAALRAQTPLPPYPYRSEDVVYVNERSHLQLAGTLTVPQGAGPFPAVILISGSGPQDRDESYYGHKPFLVLADHLSRHGIAVLRVDDRGVGGSQPGLREATTADLATDVEAGVAWLRTRSEIDPDRVGLIGHSEGGLIAPMVAADDPRIAFIVLLAGVGVPGAEDVLAQVKAIKEASGAPPDRVEEALAVARAVQRAAVGQPDLRQARAELMRTLAAGGMPAEQARRESSSIYSAWFRYFLAYDPAPTLARVRCPVLALGGSKDLQVPSPLNLGAIRSALASNRDTTIAELPGLNHLFQTADKGLPSEYAFIEETLAPEMLNLVGRWVGARATAVRATAAVR</sequence>
<proteinExistence type="predicted"/>
<dbReference type="PANTHER" id="PTHR43265">
    <property type="entry name" value="ESTERASE ESTD"/>
    <property type="match status" value="1"/>
</dbReference>
<dbReference type="GO" id="GO:0052689">
    <property type="term" value="F:carboxylic ester hydrolase activity"/>
    <property type="evidence" value="ECO:0007669"/>
    <property type="project" value="TreeGrafter"/>
</dbReference>
<dbReference type="PANTHER" id="PTHR43265:SF1">
    <property type="entry name" value="ESTERASE ESTD"/>
    <property type="match status" value="1"/>
</dbReference>
<evidence type="ECO:0000313" key="4">
    <source>
        <dbReference type="RefSeq" id="WP_245591371.1"/>
    </source>
</evidence>
<evidence type="ECO:0000259" key="2">
    <source>
        <dbReference type="Pfam" id="PF02129"/>
    </source>
</evidence>
<feature type="domain" description="Xaa-Pro dipeptidyl-peptidase-like" evidence="2">
    <location>
        <begin position="41"/>
        <end position="276"/>
    </location>
</feature>
<evidence type="ECO:0000313" key="3">
    <source>
        <dbReference type="Proteomes" id="UP000675920"/>
    </source>
</evidence>
<dbReference type="InterPro" id="IPR000383">
    <property type="entry name" value="Xaa-Pro-like_dom"/>
</dbReference>
<dbReference type="EC" id="3.-.-.-" evidence="4"/>